<sequence length="199" mass="21337">MSRGAEVSDAASTKASLRIALRRVRHDFLSGLSADQRDAALARIDAAITPLIPGDAAVAGYVAQSDEPDVLPFLASLHAAGRRVLLPCVRRLDMEFSAWSPADPLVPGYAGIPMPQLGGDSGVPRFLLVPLLGFDRQGGRIGQGGGFYDRYLEHRPETKRLGIAWSAQEVDEVPSDPWDVALTAVVTELETIEVEPPSL</sequence>
<comment type="catalytic activity">
    <reaction evidence="5">
        <text>(6S)-5-formyl-5,6,7,8-tetrahydrofolate + ATP = (6R)-5,10-methenyltetrahydrofolate + ADP + phosphate</text>
        <dbReference type="Rhea" id="RHEA:10488"/>
        <dbReference type="ChEBI" id="CHEBI:30616"/>
        <dbReference type="ChEBI" id="CHEBI:43474"/>
        <dbReference type="ChEBI" id="CHEBI:57455"/>
        <dbReference type="ChEBI" id="CHEBI:57457"/>
        <dbReference type="ChEBI" id="CHEBI:456216"/>
        <dbReference type="EC" id="6.3.3.2"/>
    </reaction>
</comment>
<dbReference type="SUPFAM" id="SSF100950">
    <property type="entry name" value="NagB/RpiA/CoA transferase-like"/>
    <property type="match status" value="1"/>
</dbReference>
<dbReference type="Pfam" id="PF01812">
    <property type="entry name" value="5-FTHF_cyc-lig"/>
    <property type="match status" value="1"/>
</dbReference>
<proteinExistence type="inferred from homology"/>
<keyword evidence="2 4" id="KW-0547">Nucleotide-binding</keyword>
<keyword evidence="6" id="KW-0436">Ligase</keyword>
<dbReference type="InterPro" id="IPR002698">
    <property type="entry name" value="FTHF_cligase"/>
</dbReference>
<comment type="similarity">
    <text evidence="1 5">Belongs to the 5-formyltetrahydrofolate cyclo-ligase family.</text>
</comment>
<feature type="binding site" evidence="4">
    <location>
        <position position="67"/>
    </location>
    <ligand>
        <name>substrate</name>
    </ligand>
</feature>
<dbReference type="GO" id="GO:0009396">
    <property type="term" value="P:folic acid-containing compound biosynthetic process"/>
    <property type="evidence" value="ECO:0007669"/>
    <property type="project" value="TreeGrafter"/>
</dbReference>
<dbReference type="GO" id="GO:0030272">
    <property type="term" value="F:5-formyltetrahydrofolate cyclo-ligase activity"/>
    <property type="evidence" value="ECO:0007669"/>
    <property type="project" value="UniProtKB-EC"/>
</dbReference>
<dbReference type="Proteomes" id="UP000321250">
    <property type="component" value="Unassembled WGS sequence"/>
</dbReference>
<accession>A0A5C6U628</accession>
<comment type="caution">
    <text evidence="6">The sequence shown here is derived from an EMBL/GenBank/DDBJ whole genome shotgun (WGS) entry which is preliminary data.</text>
</comment>
<evidence type="ECO:0000256" key="5">
    <source>
        <dbReference type="RuleBase" id="RU361279"/>
    </source>
</evidence>
<feature type="binding site" evidence="4">
    <location>
        <position position="62"/>
    </location>
    <ligand>
        <name>substrate</name>
    </ligand>
</feature>
<feature type="binding site" evidence="4">
    <location>
        <begin position="140"/>
        <end position="148"/>
    </location>
    <ligand>
        <name>ATP</name>
        <dbReference type="ChEBI" id="CHEBI:30616"/>
    </ligand>
</feature>
<protein>
    <recommendedName>
        <fullName evidence="5">5-formyltetrahydrofolate cyclo-ligase</fullName>
        <ecNumber evidence="5">6.3.3.2</ecNumber>
    </recommendedName>
</protein>
<keyword evidence="5" id="KW-0460">Magnesium</keyword>
<evidence type="ECO:0000256" key="3">
    <source>
        <dbReference type="ARBA" id="ARBA00022840"/>
    </source>
</evidence>
<keyword evidence="3 4" id="KW-0067">ATP-binding</keyword>
<dbReference type="EMBL" id="VOQR01000002">
    <property type="protein sequence ID" value="TXC68020.1"/>
    <property type="molecule type" value="Genomic_DNA"/>
</dbReference>
<evidence type="ECO:0000313" key="7">
    <source>
        <dbReference type="Proteomes" id="UP000321250"/>
    </source>
</evidence>
<dbReference type="InterPro" id="IPR037171">
    <property type="entry name" value="NagB/RpiA_transferase-like"/>
</dbReference>
<name>A0A5C6U628_9SPHN</name>
<comment type="cofactor">
    <cofactor evidence="5">
        <name>Mg(2+)</name>
        <dbReference type="ChEBI" id="CHEBI:18420"/>
    </cofactor>
</comment>
<reference evidence="6 7" key="1">
    <citation type="journal article" date="2013" name="Antonie Van Leeuwenhoek">
        <title>Sphingomonas ginsenosidivorax sp. nov., with the ability to transform ginsenosides.</title>
        <authorList>
            <person name="Jin X.F."/>
            <person name="Kim J.K."/>
            <person name="Liu Q.M."/>
            <person name="Kang M.S."/>
            <person name="He D."/>
            <person name="Jin F.X."/>
            <person name="Kim S.C."/>
            <person name="Im W.T."/>
        </authorList>
    </citation>
    <scope>NUCLEOTIDE SEQUENCE [LARGE SCALE GENOMIC DNA]</scope>
    <source>
        <strain evidence="6 7">KHI67</strain>
    </source>
</reference>
<keyword evidence="7" id="KW-1185">Reference proteome</keyword>
<evidence type="ECO:0000256" key="2">
    <source>
        <dbReference type="ARBA" id="ARBA00022741"/>
    </source>
</evidence>
<evidence type="ECO:0000313" key="6">
    <source>
        <dbReference type="EMBL" id="TXC68020.1"/>
    </source>
</evidence>
<keyword evidence="5" id="KW-0479">Metal-binding</keyword>
<dbReference type="GO" id="GO:0046872">
    <property type="term" value="F:metal ion binding"/>
    <property type="evidence" value="ECO:0007669"/>
    <property type="project" value="UniProtKB-KW"/>
</dbReference>
<dbReference type="AlphaFoldDB" id="A0A5C6U628"/>
<dbReference type="GO" id="GO:0035999">
    <property type="term" value="P:tetrahydrofolate interconversion"/>
    <property type="evidence" value="ECO:0007669"/>
    <property type="project" value="TreeGrafter"/>
</dbReference>
<evidence type="ECO:0000256" key="1">
    <source>
        <dbReference type="ARBA" id="ARBA00010638"/>
    </source>
</evidence>
<dbReference type="InterPro" id="IPR024185">
    <property type="entry name" value="FTHF_cligase-like_sf"/>
</dbReference>
<dbReference type="PANTHER" id="PTHR23407:SF1">
    <property type="entry name" value="5-FORMYLTETRAHYDROFOLATE CYCLO-LIGASE"/>
    <property type="match status" value="1"/>
</dbReference>
<gene>
    <name evidence="6" type="ORF">FSB78_18780</name>
</gene>
<dbReference type="Gene3D" id="3.40.50.10420">
    <property type="entry name" value="NagB/RpiA/CoA transferase-like"/>
    <property type="match status" value="1"/>
</dbReference>
<dbReference type="PIRSF" id="PIRSF006806">
    <property type="entry name" value="FTHF_cligase"/>
    <property type="match status" value="1"/>
</dbReference>
<dbReference type="PANTHER" id="PTHR23407">
    <property type="entry name" value="ATPASE INHIBITOR/5-FORMYLTETRAHYDROFOLATE CYCLO-LIGASE"/>
    <property type="match status" value="1"/>
</dbReference>
<organism evidence="6 7">
    <name type="scientific">Sphingomonas ginsenosidivorax</name>
    <dbReference type="NCBI Taxonomy" id="862135"/>
    <lineage>
        <taxon>Bacteria</taxon>
        <taxon>Pseudomonadati</taxon>
        <taxon>Pseudomonadota</taxon>
        <taxon>Alphaproteobacteria</taxon>
        <taxon>Sphingomonadales</taxon>
        <taxon>Sphingomonadaceae</taxon>
        <taxon>Sphingomonas</taxon>
    </lineage>
</organism>
<dbReference type="GO" id="GO:0005524">
    <property type="term" value="F:ATP binding"/>
    <property type="evidence" value="ECO:0007669"/>
    <property type="project" value="UniProtKB-KW"/>
</dbReference>
<evidence type="ECO:0000256" key="4">
    <source>
        <dbReference type="PIRSR" id="PIRSR006806-1"/>
    </source>
</evidence>
<dbReference type="EC" id="6.3.3.2" evidence="5"/>
<dbReference type="NCBIfam" id="TIGR02727">
    <property type="entry name" value="MTHFS_bact"/>
    <property type="match status" value="1"/>
</dbReference>